<evidence type="ECO:0000256" key="4">
    <source>
        <dbReference type="ARBA" id="ARBA00022833"/>
    </source>
</evidence>
<dbReference type="FunFam" id="3.30.40.10:FF:001133">
    <property type="entry name" value="Autoimmune regulator"/>
    <property type="match status" value="1"/>
</dbReference>
<dbReference type="PRINTS" id="PR01711">
    <property type="entry name" value="AIREGULATOR"/>
</dbReference>
<dbReference type="SMART" id="SM00258">
    <property type="entry name" value="SAND"/>
    <property type="match status" value="1"/>
</dbReference>
<feature type="domain" description="SAND" evidence="9">
    <location>
        <begin position="188"/>
        <end position="268"/>
    </location>
</feature>
<keyword evidence="1" id="KW-0597">Phosphoprotein</keyword>
<dbReference type="GeneTree" id="ENSGT00940000161104"/>
<keyword evidence="2" id="KW-0479">Metal-binding</keyword>
<keyword evidence="5" id="KW-0238">DNA-binding</keyword>
<dbReference type="InterPro" id="IPR001965">
    <property type="entry name" value="Znf_PHD"/>
</dbReference>
<dbReference type="CDD" id="cd15540">
    <property type="entry name" value="PHD2_AIRE"/>
    <property type="match status" value="1"/>
</dbReference>
<dbReference type="GO" id="GO:0005634">
    <property type="term" value="C:nucleus"/>
    <property type="evidence" value="ECO:0000318"/>
    <property type="project" value="GO_Central"/>
</dbReference>
<dbReference type="EMBL" id="AHAT01015191">
    <property type="status" value="NOT_ANNOTATED_CDS"/>
    <property type="molecule type" value="Genomic_DNA"/>
</dbReference>
<dbReference type="PANTHER" id="PTHR46386:SF11">
    <property type="entry name" value="AUTOIMMUNE REGULATOR"/>
    <property type="match status" value="1"/>
</dbReference>
<dbReference type="GO" id="GO:0042393">
    <property type="term" value="F:histone binding"/>
    <property type="evidence" value="ECO:0000318"/>
    <property type="project" value="GO_Central"/>
</dbReference>
<feature type="domain" description="PHD-type" evidence="8">
    <location>
        <begin position="290"/>
        <end position="337"/>
    </location>
</feature>
<dbReference type="GO" id="GO:0003682">
    <property type="term" value="F:chromatin binding"/>
    <property type="evidence" value="ECO:0000318"/>
    <property type="project" value="GO_Central"/>
</dbReference>
<reference evidence="11" key="2">
    <citation type="submission" date="2025-08" db="UniProtKB">
        <authorList>
            <consortium name="Ensembl"/>
        </authorList>
    </citation>
    <scope>IDENTIFICATION</scope>
</reference>
<keyword evidence="4" id="KW-0862">Zinc</keyword>
<dbReference type="InterPro" id="IPR043563">
    <property type="entry name" value="Sp110/Sp140/Sp140L-like"/>
</dbReference>
<dbReference type="GO" id="GO:0045944">
    <property type="term" value="P:positive regulation of transcription by RNA polymerase II"/>
    <property type="evidence" value="ECO:0000318"/>
    <property type="project" value="GO_Central"/>
</dbReference>
<dbReference type="InterPro" id="IPR000770">
    <property type="entry name" value="SAND_dom"/>
</dbReference>
<dbReference type="GO" id="GO:0045060">
    <property type="term" value="P:negative thymic T cell selection"/>
    <property type="evidence" value="ECO:0000318"/>
    <property type="project" value="GO_Central"/>
</dbReference>
<evidence type="ECO:0000256" key="2">
    <source>
        <dbReference type="ARBA" id="ARBA00022723"/>
    </source>
</evidence>
<sequence length="520" mass="57557">MGSVDRSEDADLRSQLRMLRTEIAMAIDDPFPLLYGLADHDIITEQLFKDTLDKKKHEGIHKAVYSLLSRLLEKETLTIQNFWSNLFKDYNLERYPKLQSVFTSFPKGSLRKGRKSQSGIKLPPVSRGHHSKRKSPEDEGLVQSTHQSKTTNTAGAQNKAKSLRKSDGTEASRLPMGNGIQAMATSVQRAVTLSSSELPVSCGAVEEILIKQVFESGSSKKCIKVGSEFYSPGKLDELAGRNKTKAAKSHIRHKVPPPARVTEQNTIYLRLIVLKFEYYLQSPFLVPRNDDECAVCKDGGELICCDGCPRAFHLSCLQPPLTTIPSGTWRCQACIGNKLERDMMYSAAQPTLKTAELMETASSTVDISFFSTLTSTSLSSTTATKSSQASGTQQRMGPESMRTVESCGVCQQGGDLHCCSQCLQSFHTHCYFPSSGKMRCKSCIKIWGGSSNNEKQQTVTGEVQVSLNENTEQRPPLPEQMLSKEELDSIMGEQSSIDGILQWALHNISRPLSESQGYFQ</sequence>
<dbReference type="FunFam" id="3.30.40.10:FF:000374">
    <property type="entry name" value="Autoimmune regulator"/>
    <property type="match status" value="1"/>
</dbReference>
<dbReference type="AlphaFoldDB" id="W5MDN0"/>
<dbReference type="InterPro" id="IPR011011">
    <property type="entry name" value="Znf_FYVE_PHD"/>
</dbReference>
<dbReference type="GO" id="GO:0002509">
    <property type="term" value="P:central tolerance induction to self antigen"/>
    <property type="evidence" value="ECO:0000318"/>
    <property type="project" value="GO_Central"/>
</dbReference>
<dbReference type="GO" id="GO:0097536">
    <property type="term" value="P:thymus epithelium morphogenesis"/>
    <property type="evidence" value="ECO:0000318"/>
    <property type="project" value="GO_Central"/>
</dbReference>
<dbReference type="InterPro" id="IPR010919">
    <property type="entry name" value="SAND-like_dom_sf"/>
</dbReference>
<dbReference type="InterPro" id="IPR013083">
    <property type="entry name" value="Znf_RING/FYVE/PHD"/>
</dbReference>
<feature type="compositionally biased region" description="Polar residues" evidence="7">
    <location>
        <begin position="142"/>
        <end position="160"/>
    </location>
</feature>
<dbReference type="PROSITE" id="PS50016">
    <property type="entry name" value="ZF_PHD_2"/>
    <property type="match status" value="1"/>
</dbReference>
<dbReference type="HOGENOM" id="CLU_042233_1_0_1"/>
<dbReference type="InParanoid" id="W5MDN0"/>
<dbReference type="GO" id="GO:0008270">
    <property type="term" value="F:zinc ion binding"/>
    <property type="evidence" value="ECO:0007669"/>
    <property type="project" value="UniProtKB-KW"/>
</dbReference>
<dbReference type="Ensembl" id="ENSLOCT00000006497.1">
    <property type="protein sequence ID" value="ENSLOCP00000006489.1"/>
    <property type="gene ID" value="ENSLOCG00000005382.1"/>
</dbReference>
<dbReference type="STRING" id="7918.ENSLOCP00000006489"/>
<dbReference type="SUPFAM" id="SSF57903">
    <property type="entry name" value="FYVE/PHD zinc finger"/>
    <property type="match status" value="2"/>
</dbReference>
<dbReference type="SUPFAM" id="SSF63763">
    <property type="entry name" value="SAND domain-like"/>
    <property type="match status" value="1"/>
</dbReference>
<proteinExistence type="predicted"/>
<dbReference type="CDD" id="cd15539">
    <property type="entry name" value="PHD1_AIRE"/>
    <property type="match status" value="1"/>
</dbReference>
<dbReference type="PROSITE" id="PS51414">
    <property type="entry name" value="HSR"/>
    <property type="match status" value="1"/>
</dbReference>
<dbReference type="SMART" id="SM00249">
    <property type="entry name" value="PHD"/>
    <property type="match status" value="2"/>
</dbReference>
<dbReference type="GO" id="GO:0045182">
    <property type="term" value="F:translation regulator activity"/>
    <property type="evidence" value="ECO:0007669"/>
    <property type="project" value="InterPro"/>
</dbReference>
<feature type="domain" description="HSR" evidence="10">
    <location>
        <begin position="1"/>
        <end position="110"/>
    </location>
</feature>
<evidence type="ECO:0000259" key="10">
    <source>
        <dbReference type="PROSITE" id="PS51414"/>
    </source>
</evidence>
<name>W5MDN0_LEPOC</name>
<evidence type="ECO:0000256" key="1">
    <source>
        <dbReference type="ARBA" id="ARBA00022553"/>
    </source>
</evidence>
<reference evidence="11" key="3">
    <citation type="submission" date="2025-09" db="UniProtKB">
        <authorList>
            <consortium name="Ensembl"/>
        </authorList>
    </citation>
    <scope>IDENTIFICATION</scope>
</reference>
<dbReference type="Bgee" id="ENSLOCG00000005382">
    <property type="expression patterns" value="Expressed in intestine and 9 other cell types or tissues"/>
</dbReference>
<dbReference type="PROSITE" id="PS50864">
    <property type="entry name" value="SAND"/>
    <property type="match status" value="1"/>
</dbReference>
<evidence type="ECO:0000256" key="6">
    <source>
        <dbReference type="PROSITE-ProRule" id="PRU00146"/>
    </source>
</evidence>
<dbReference type="InterPro" id="IPR019786">
    <property type="entry name" value="Zinc_finger_PHD-type_CS"/>
</dbReference>
<dbReference type="InterPro" id="IPR004865">
    <property type="entry name" value="HSR_dom"/>
</dbReference>
<dbReference type="PANTHER" id="PTHR46386">
    <property type="entry name" value="NUCLEAR BODY PROTEIN SP140"/>
    <property type="match status" value="1"/>
</dbReference>
<dbReference type="GO" id="GO:2000410">
    <property type="term" value="P:regulation of thymocyte migration"/>
    <property type="evidence" value="ECO:0000318"/>
    <property type="project" value="GO_Central"/>
</dbReference>
<dbReference type="Gene3D" id="3.10.390.10">
    <property type="entry name" value="SAND domain-like"/>
    <property type="match status" value="1"/>
</dbReference>
<dbReference type="InterPro" id="IPR019787">
    <property type="entry name" value="Znf_PHD-finger"/>
</dbReference>
<organism evidence="11 12">
    <name type="scientific">Lepisosteus oculatus</name>
    <name type="common">Spotted gar</name>
    <dbReference type="NCBI Taxonomy" id="7918"/>
    <lineage>
        <taxon>Eukaryota</taxon>
        <taxon>Metazoa</taxon>
        <taxon>Chordata</taxon>
        <taxon>Craniata</taxon>
        <taxon>Vertebrata</taxon>
        <taxon>Euteleostomi</taxon>
        <taxon>Actinopterygii</taxon>
        <taxon>Neopterygii</taxon>
        <taxon>Holostei</taxon>
        <taxon>Semionotiformes</taxon>
        <taxon>Lepisosteidae</taxon>
        <taxon>Lepisosteus</taxon>
    </lineage>
</organism>
<dbReference type="PROSITE" id="PS01359">
    <property type="entry name" value="ZF_PHD_1"/>
    <property type="match status" value="1"/>
</dbReference>
<keyword evidence="3 6" id="KW-0863">Zinc-finger</keyword>
<evidence type="ECO:0000259" key="8">
    <source>
        <dbReference type="PROSITE" id="PS50016"/>
    </source>
</evidence>
<dbReference type="eggNOG" id="KOG0383">
    <property type="taxonomic scope" value="Eukaryota"/>
</dbReference>
<evidence type="ECO:0000256" key="5">
    <source>
        <dbReference type="ARBA" id="ARBA00023125"/>
    </source>
</evidence>
<evidence type="ECO:0000313" key="11">
    <source>
        <dbReference type="Ensembl" id="ENSLOCP00000006489.1"/>
    </source>
</evidence>
<dbReference type="Pfam" id="PF03172">
    <property type="entry name" value="HSR"/>
    <property type="match status" value="1"/>
</dbReference>
<dbReference type="GO" id="GO:0000977">
    <property type="term" value="F:RNA polymerase II transcription regulatory region sequence-specific DNA binding"/>
    <property type="evidence" value="ECO:0000318"/>
    <property type="project" value="GO_Central"/>
</dbReference>
<dbReference type="GO" id="GO:0005737">
    <property type="term" value="C:cytoplasm"/>
    <property type="evidence" value="ECO:0007669"/>
    <property type="project" value="InterPro"/>
</dbReference>
<dbReference type="GO" id="GO:0002458">
    <property type="term" value="P:peripheral T cell tolerance induction"/>
    <property type="evidence" value="ECO:0000318"/>
    <property type="project" value="GO_Central"/>
</dbReference>
<dbReference type="FunFam" id="3.10.390.10:FF:000006">
    <property type="entry name" value="Autoimmune regulator"/>
    <property type="match status" value="1"/>
</dbReference>
<protein>
    <submittedName>
        <fullName evidence="11">Autoimmune regulator</fullName>
    </submittedName>
</protein>
<evidence type="ECO:0000259" key="9">
    <source>
        <dbReference type="PROSITE" id="PS50864"/>
    </source>
</evidence>
<evidence type="ECO:0000256" key="7">
    <source>
        <dbReference type="SAM" id="MobiDB-lite"/>
    </source>
</evidence>
<dbReference type="OMA" id="DVLRCTH"/>
<evidence type="ECO:0000256" key="3">
    <source>
        <dbReference type="ARBA" id="ARBA00022771"/>
    </source>
</evidence>
<reference evidence="12" key="1">
    <citation type="submission" date="2011-12" db="EMBL/GenBank/DDBJ databases">
        <title>The Draft Genome of Lepisosteus oculatus.</title>
        <authorList>
            <consortium name="The Broad Institute Genome Assembly &amp; Analysis Group"/>
            <consortium name="Computational R&amp;D Group"/>
            <consortium name="and Sequencing Platform"/>
            <person name="Di Palma F."/>
            <person name="Alfoldi J."/>
            <person name="Johnson J."/>
            <person name="Berlin A."/>
            <person name="Gnerre S."/>
            <person name="Jaffe D."/>
            <person name="MacCallum I."/>
            <person name="Young S."/>
            <person name="Walker B.J."/>
            <person name="Lander E.S."/>
            <person name="Lindblad-Toh K."/>
        </authorList>
    </citation>
    <scope>NUCLEOTIDE SEQUENCE [LARGE SCALE GENOMIC DNA]</scope>
</reference>
<feature type="region of interest" description="Disordered" evidence="7">
    <location>
        <begin position="106"/>
        <end position="176"/>
    </location>
</feature>
<dbReference type="GO" id="GO:0006959">
    <property type="term" value="P:humoral immune response"/>
    <property type="evidence" value="ECO:0000318"/>
    <property type="project" value="GO_Central"/>
</dbReference>
<dbReference type="Pfam" id="PF01342">
    <property type="entry name" value="SAND"/>
    <property type="match status" value="1"/>
</dbReference>
<evidence type="ECO:0000313" key="12">
    <source>
        <dbReference type="Proteomes" id="UP000018468"/>
    </source>
</evidence>
<dbReference type="Pfam" id="PF00628">
    <property type="entry name" value="PHD"/>
    <property type="match status" value="1"/>
</dbReference>
<keyword evidence="12" id="KW-1185">Reference proteome</keyword>
<accession>W5MDN0</accession>
<dbReference type="InterPro" id="IPR042580">
    <property type="entry name" value="AIRE_PHD2"/>
</dbReference>
<dbReference type="Proteomes" id="UP000018468">
    <property type="component" value="Linkage group LG14"/>
</dbReference>
<dbReference type="InterPro" id="IPR008087">
    <property type="entry name" value="AIRE"/>
</dbReference>
<dbReference type="Gene3D" id="3.30.40.10">
    <property type="entry name" value="Zinc/RING finger domain, C3HC4 (zinc finger)"/>
    <property type="match status" value="2"/>
</dbReference>